<organism evidence="3">
    <name type="scientific">Caenorhabditis remanei</name>
    <name type="common">Caenorhabditis vulgaris</name>
    <dbReference type="NCBI Taxonomy" id="31234"/>
    <lineage>
        <taxon>Eukaryota</taxon>
        <taxon>Metazoa</taxon>
        <taxon>Ecdysozoa</taxon>
        <taxon>Nematoda</taxon>
        <taxon>Chromadorea</taxon>
        <taxon>Rhabditida</taxon>
        <taxon>Rhabditina</taxon>
        <taxon>Rhabditomorpha</taxon>
        <taxon>Rhabditoidea</taxon>
        <taxon>Rhabditidae</taxon>
        <taxon>Peloderinae</taxon>
        <taxon>Caenorhabditis</taxon>
    </lineage>
</organism>
<feature type="transmembrane region" description="Helical" evidence="1">
    <location>
        <begin position="28"/>
        <end position="50"/>
    </location>
</feature>
<dbReference type="Gene3D" id="3.40.720.10">
    <property type="entry name" value="Alkaline Phosphatase, subunit A"/>
    <property type="match status" value="1"/>
</dbReference>
<accession>E3MYL1</accession>
<dbReference type="OMA" id="LEAACWK"/>
<dbReference type="Proteomes" id="UP000008281">
    <property type="component" value="Unassembled WGS sequence"/>
</dbReference>
<reference evidence="2" key="1">
    <citation type="submission" date="2007-07" db="EMBL/GenBank/DDBJ databases">
        <title>PCAP assembly of the Caenorhabditis remanei genome.</title>
        <authorList>
            <consortium name="The Caenorhabditis remanei Sequencing Consortium"/>
            <person name="Wilson R.K."/>
        </authorList>
    </citation>
    <scope>NUCLEOTIDE SEQUENCE [LARGE SCALE GENOMIC DNA]</scope>
    <source>
        <strain evidence="2">PB4641</strain>
    </source>
</reference>
<dbReference type="GO" id="GO:0005615">
    <property type="term" value="C:extracellular space"/>
    <property type="evidence" value="ECO:0007669"/>
    <property type="project" value="TreeGrafter"/>
</dbReference>
<dbReference type="EMBL" id="DS268497">
    <property type="protein sequence ID" value="EFP12136.1"/>
    <property type="molecule type" value="Genomic_DNA"/>
</dbReference>
<dbReference type="Pfam" id="PF02995">
    <property type="entry name" value="DUF229"/>
    <property type="match status" value="1"/>
</dbReference>
<keyword evidence="1" id="KW-1133">Transmembrane helix</keyword>
<dbReference type="eggNOG" id="KOG0842">
    <property type="taxonomic scope" value="Eukaryota"/>
</dbReference>
<dbReference type="InterPro" id="IPR004245">
    <property type="entry name" value="DUF229"/>
</dbReference>
<dbReference type="CDD" id="cd16021">
    <property type="entry name" value="ALP_like"/>
    <property type="match status" value="1"/>
</dbReference>
<keyword evidence="1" id="KW-0812">Transmembrane</keyword>
<keyword evidence="1" id="KW-0472">Membrane</keyword>
<dbReference type="InParanoid" id="E3MYL1"/>
<protein>
    <submittedName>
        <fullName evidence="2">Uncharacterized protein</fullName>
    </submittedName>
</protein>
<name>E3MYL1_CAERE</name>
<dbReference type="STRING" id="31234.E3MYL1"/>
<evidence type="ECO:0000256" key="1">
    <source>
        <dbReference type="SAM" id="Phobius"/>
    </source>
</evidence>
<dbReference type="SUPFAM" id="SSF53649">
    <property type="entry name" value="Alkaline phosphatase-like"/>
    <property type="match status" value="1"/>
</dbReference>
<dbReference type="PANTHER" id="PTHR10974">
    <property type="entry name" value="FI08016P-RELATED"/>
    <property type="match status" value="1"/>
</dbReference>
<evidence type="ECO:0000313" key="2">
    <source>
        <dbReference type="EMBL" id="EFP12136.1"/>
    </source>
</evidence>
<dbReference type="OrthoDB" id="5782315at2759"/>
<gene>
    <name evidence="2" type="ORF">CRE_03344</name>
</gene>
<dbReference type="HOGENOM" id="CLU_018076_1_0_1"/>
<dbReference type="AlphaFoldDB" id="E3MYL1"/>
<proteinExistence type="predicted"/>
<evidence type="ECO:0000313" key="3">
    <source>
        <dbReference type="Proteomes" id="UP000008281"/>
    </source>
</evidence>
<sequence>MTLKRIIRKLRKQFQHSITQRNLKKTPIYDIILIIFTFLACSDIFYEYYWKQEGFLPQVSCRTFDAFFAEVHGQYQTDLLSNFMDYCALATYDPWDPKIVPYLWGEDPTKYCDRRWRPYTELVNGTWRVIKEKEGLECKARCYYSIDFNGPLNRTDWFSPGPVDCEFLEAACWKNGYEVYGFIHTQIIAKPVRKVKKVKNQHKPNVLVYLIDSMSVGMAQRSLPKTLKFLKTRFKTVEFPFMSQVGLNSKPNGMPLWFGKQIEPGKLKGGEEIKVDWNETEFCQSYLDGEQHLFKDFMEHGYKTLHSEDWSYQTVSSFPDCKGFKNQYTDHTFVPFNKIHEFDGLTVTKGHLKGRSLCREIYHAAIDQFEQFTEVYSDQPKLSWIWNIRVAHDEISGLDRSDAPLLDFFKKHEKEFDDYFIFLMSDHGFRRAHYHMYDTENGAMEKHNPYLSISVPKKYRNPEILKIMQKNAKELQTQYDTRATLLDIVKFQPSSLFSNRTLLEIPNEKGHSLIRHQPSTPRTCGRLPIPQQYCIWRTATKDMREDTALTNRFATQLIAHVYQKLDKFNLTSLCHEYEIDYVSHLDLYPTTNINTSTYRIAVKTKPPIFAHFETLVTEDNKTKKLEFEEVERLDTYGNTADCTNRIHSNRLCFCKDWQV</sequence>
<dbReference type="PANTHER" id="PTHR10974:SF5">
    <property type="entry name" value="SULFATASE DOMAIN-CONTAINING PROTEIN"/>
    <property type="match status" value="1"/>
</dbReference>
<dbReference type="InterPro" id="IPR017850">
    <property type="entry name" value="Alkaline_phosphatase_core_sf"/>
</dbReference>
<keyword evidence="3" id="KW-1185">Reference proteome</keyword>